<dbReference type="RefSeq" id="WP_238680560.1">
    <property type="nucleotide sequence ID" value="NZ_JAKKFD010000038.1"/>
</dbReference>
<proteinExistence type="predicted"/>
<keyword evidence="2" id="KW-1185">Reference proteome</keyword>
<protein>
    <submittedName>
        <fullName evidence="1">Uncharacterized protein</fullName>
    </submittedName>
</protein>
<name>A0ABS9N6M9_9ACTN</name>
<sequence length="68" mass="7230">MAVTGWPDVPAQLAERQRLVVVDPAGGGPRWQVDLGDRRMLAGPAAWPPDGRRLALLAFDGCAGPRPT</sequence>
<gene>
    <name evidence="1" type="ORF">NIE79_004062</name>
</gene>
<accession>A0ABS9N6M9</accession>
<evidence type="ECO:0000313" key="1">
    <source>
        <dbReference type="EMBL" id="MCG5445605.1"/>
    </source>
</evidence>
<comment type="caution">
    <text evidence="1">The sequence shown here is derived from an EMBL/GenBank/DDBJ whole genome shotgun (WGS) entry which is preliminary data.</text>
</comment>
<evidence type="ECO:0000313" key="2">
    <source>
        <dbReference type="Proteomes" id="UP001201629"/>
    </source>
</evidence>
<organism evidence="1 2">
    <name type="scientific">Micromonospora trifolii</name>
    <dbReference type="NCBI Taxonomy" id="2911208"/>
    <lineage>
        <taxon>Bacteria</taxon>
        <taxon>Bacillati</taxon>
        <taxon>Actinomycetota</taxon>
        <taxon>Actinomycetes</taxon>
        <taxon>Micromonosporales</taxon>
        <taxon>Micromonosporaceae</taxon>
        <taxon>Micromonospora</taxon>
    </lineage>
</organism>
<dbReference type="EMBL" id="JAKKFD010000038">
    <property type="protein sequence ID" value="MCG5445605.1"/>
    <property type="molecule type" value="Genomic_DNA"/>
</dbReference>
<reference evidence="1 2" key="1">
    <citation type="submission" date="2022-01" db="EMBL/GenBank/DDBJ databases">
        <authorList>
            <person name="Riesco R."/>
            <person name="Trujillo M.E."/>
        </authorList>
    </citation>
    <scope>NUCLEOTIDE SEQUENCE [LARGE SCALE GENOMIC DNA]</scope>
    <source>
        <strain evidence="1 2">NIE79</strain>
    </source>
</reference>
<dbReference type="Proteomes" id="UP001201629">
    <property type="component" value="Unassembled WGS sequence"/>
</dbReference>